<comment type="caution">
    <text evidence="9">The sequence shown here is derived from an EMBL/GenBank/DDBJ whole genome shotgun (WGS) entry which is preliminary data.</text>
</comment>
<reference evidence="9" key="1">
    <citation type="submission" date="2020-07" db="EMBL/GenBank/DDBJ databases">
        <authorList>
            <person name="Pettersson B.M.F."/>
            <person name="Behra P.R.K."/>
            <person name="Ramesh M."/>
            <person name="Das S."/>
            <person name="Dasgupta S."/>
            <person name="Kirsebom L.A."/>
        </authorList>
    </citation>
    <scope>NUCLEOTIDE SEQUENCE</scope>
    <source>
        <strain evidence="9">DSM 44242</strain>
    </source>
</reference>
<dbReference type="InterPro" id="IPR036396">
    <property type="entry name" value="Cyt_P450_sf"/>
</dbReference>
<dbReference type="AlphaFoldDB" id="A0AAW5SV83"/>
<dbReference type="GO" id="GO:0020037">
    <property type="term" value="F:heme binding"/>
    <property type="evidence" value="ECO:0007669"/>
    <property type="project" value="InterPro"/>
</dbReference>
<keyword evidence="2 7" id="KW-0349">Heme</keyword>
<dbReference type="PANTHER" id="PTHR24291:SF50">
    <property type="entry name" value="BIFUNCTIONAL ALBAFLAVENONE MONOOXYGENASE_TERPENE SYNTHASE"/>
    <property type="match status" value="1"/>
</dbReference>
<comment type="cofactor">
    <cofactor evidence="7">
        <name>heme</name>
        <dbReference type="ChEBI" id="CHEBI:30413"/>
    </cofactor>
</comment>
<dbReference type="Pfam" id="PF00067">
    <property type="entry name" value="p450"/>
    <property type="match status" value="1"/>
</dbReference>
<protein>
    <submittedName>
        <fullName evidence="9">Cytochrome P450</fullName>
    </submittedName>
</protein>
<dbReference type="Gene3D" id="1.10.630.10">
    <property type="entry name" value="Cytochrome P450"/>
    <property type="match status" value="1"/>
</dbReference>
<keyword evidence="3 7" id="KW-0479">Metal-binding</keyword>
<dbReference type="InterPro" id="IPR001128">
    <property type="entry name" value="Cyt_P450"/>
</dbReference>
<keyword evidence="4 8" id="KW-0560">Oxidoreductase</keyword>
<evidence type="ECO:0000256" key="2">
    <source>
        <dbReference type="ARBA" id="ARBA00022617"/>
    </source>
</evidence>
<dbReference type="RefSeq" id="WP_036446549.1">
    <property type="nucleotide sequence ID" value="NZ_JACKVC010000006.1"/>
</dbReference>
<feature type="binding site" description="axial binding residue" evidence="7">
    <location>
        <position position="402"/>
    </location>
    <ligand>
        <name>heme</name>
        <dbReference type="ChEBI" id="CHEBI:30413"/>
    </ligand>
    <ligandPart>
        <name>Fe</name>
        <dbReference type="ChEBI" id="CHEBI:18248"/>
    </ligandPart>
</feature>
<keyword evidence="5 7" id="KW-0408">Iron</keyword>
<dbReference type="EMBL" id="JACKVC010000006">
    <property type="protein sequence ID" value="MCV7386492.1"/>
    <property type="molecule type" value="Genomic_DNA"/>
</dbReference>
<proteinExistence type="inferred from homology"/>
<organism evidence="9 10">
    <name type="scientific">Mycolicibacterium porcinum</name>
    <dbReference type="NCBI Taxonomy" id="39693"/>
    <lineage>
        <taxon>Bacteria</taxon>
        <taxon>Bacillati</taxon>
        <taxon>Actinomycetota</taxon>
        <taxon>Actinomycetes</taxon>
        <taxon>Mycobacteriales</taxon>
        <taxon>Mycobacteriaceae</taxon>
        <taxon>Mycolicibacterium</taxon>
    </lineage>
</organism>
<dbReference type="PRINTS" id="PR00463">
    <property type="entry name" value="EP450I"/>
</dbReference>
<accession>A0AAW5SV83</accession>
<reference evidence="9" key="2">
    <citation type="journal article" date="2022" name="BMC Genomics">
        <title>Comparative genome analysis of mycobacteria focusing on tRNA and non-coding RNA.</title>
        <authorList>
            <person name="Behra P.R.K."/>
            <person name="Pettersson B.M.F."/>
            <person name="Ramesh M."/>
            <person name="Das S."/>
            <person name="Dasgupta S."/>
            <person name="Kirsebom L.A."/>
        </authorList>
    </citation>
    <scope>NUCLEOTIDE SEQUENCE</scope>
    <source>
        <strain evidence="9">DSM 44242</strain>
    </source>
</reference>
<dbReference type="InterPro" id="IPR050196">
    <property type="entry name" value="Cytochrome_P450_Monoox"/>
</dbReference>
<evidence type="ECO:0000256" key="1">
    <source>
        <dbReference type="ARBA" id="ARBA00010617"/>
    </source>
</evidence>
<dbReference type="InterPro" id="IPR017972">
    <property type="entry name" value="Cyt_P450_CS"/>
</dbReference>
<name>A0AAW5SV83_9MYCO</name>
<dbReference type="GO" id="GO:0005506">
    <property type="term" value="F:iron ion binding"/>
    <property type="evidence" value="ECO:0007669"/>
    <property type="project" value="InterPro"/>
</dbReference>
<dbReference type="PRINTS" id="PR00385">
    <property type="entry name" value="P450"/>
</dbReference>
<keyword evidence="6 8" id="KW-0503">Monooxygenase</keyword>
<dbReference type="InterPro" id="IPR002401">
    <property type="entry name" value="Cyt_P450_E_grp-I"/>
</dbReference>
<evidence type="ECO:0000256" key="5">
    <source>
        <dbReference type="ARBA" id="ARBA00023004"/>
    </source>
</evidence>
<dbReference type="GO" id="GO:0004497">
    <property type="term" value="F:monooxygenase activity"/>
    <property type="evidence" value="ECO:0007669"/>
    <property type="project" value="UniProtKB-KW"/>
</dbReference>
<gene>
    <name evidence="9" type="ORF">H5P34_00325</name>
</gene>
<dbReference type="SUPFAM" id="SSF48264">
    <property type="entry name" value="Cytochrome P450"/>
    <property type="match status" value="1"/>
</dbReference>
<evidence type="ECO:0000313" key="10">
    <source>
        <dbReference type="Proteomes" id="UP001141659"/>
    </source>
</evidence>
<evidence type="ECO:0000256" key="3">
    <source>
        <dbReference type="ARBA" id="ARBA00022723"/>
    </source>
</evidence>
<comment type="similarity">
    <text evidence="1 8">Belongs to the cytochrome P450 family.</text>
</comment>
<evidence type="ECO:0000256" key="7">
    <source>
        <dbReference type="PIRSR" id="PIRSR602401-1"/>
    </source>
</evidence>
<dbReference type="GO" id="GO:0016705">
    <property type="term" value="F:oxidoreductase activity, acting on paired donors, with incorporation or reduction of molecular oxygen"/>
    <property type="evidence" value="ECO:0007669"/>
    <property type="project" value="InterPro"/>
</dbReference>
<dbReference type="PANTHER" id="PTHR24291">
    <property type="entry name" value="CYTOCHROME P450 FAMILY 4"/>
    <property type="match status" value="1"/>
</dbReference>
<sequence length="470" mass="52722">MTLTQPQGAPKPPATAGIPIVGTVSQLMSDPLGFMKGMDAVAPIVRVRLGARDVYFVNHPDLIKEVLVTREKEFSKAGMGKQRLDPLAGDGLSQIEGPEWSRARKMMRPGFTQRSLAKMSEKMVFAIADHLDSWEPKLAAGESINLSSELAELTMSVLTSTIFGHSLTLEDRKTLDRDFAAANRWVNWRLWTPGFPEWAPLPGKRKGIAAMARIDRVLAKLTDHRRQHPERYDDLLSMLVNAESEDDGSVFDAKQIRDHAMNLLFAGHETTAITSTWALALMQQHPYWEERAIREVDEVLQGRTPSFEDWQRLPVIKACWEEAMRMYPPAFINGRTAVADCELGGYSVPKGTMVMLNVVGTHYHPEFWDKPEEFNPDRFLDDRDKSRHMCAYYPFGVGSRMCIGKYMGTVEAVLAISMIYQRYRLVLDAGADIAPKIKMSIQFQDGPRMRIEPRAASSATASVQAPVPAV</sequence>
<dbReference type="Proteomes" id="UP001141659">
    <property type="component" value="Unassembled WGS sequence"/>
</dbReference>
<dbReference type="PROSITE" id="PS00086">
    <property type="entry name" value="CYTOCHROME_P450"/>
    <property type="match status" value="1"/>
</dbReference>
<evidence type="ECO:0000313" key="9">
    <source>
        <dbReference type="EMBL" id="MCV7386492.1"/>
    </source>
</evidence>
<evidence type="ECO:0000256" key="8">
    <source>
        <dbReference type="RuleBase" id="RU000461"/>
    </source>
</evidence>
<evidence type="ECO:0000256" key="6">
    <source>
        <dbReference type="ARBA" id="ARBA00023033"/>
    </source>
</evidence>
<evidence type="ECO:0000256" key="4">
    <source>
        <dbReference type="ARBA" id="ARBA00023002"/>
    </source>
</evidence>